<dbReference type="GO" id="GO:0046872">
    <property type="term" value="F:metal ion binding"/>
    <property type="evidence" value="ECO:0007669"/>
    <property type="project" value="UniProtKB-KW"/>
</dbReference>
<comment type="cofactor">
    <cofactor evidence="1">
        <name>a divalent metal cation</name>
        <dbReference type="ChEBI" id="CHEBI:60240"/>
    </cofactor>
</comment>
<dbReference type="InterPro" id="IPR027806">
    <property type="entry name" value="HARBI1_dom"/>
</dbReference>
<keyword evidence="10" id="KW-1185">Reference proteome</keyword>
<protein>
    <recommendedName>
        <fullName evidence="8">DDE Tnp4 domain-containing protein</fullName>
    </recommendedName>
</protein>
<evidence type="ECO:0000313" key="10">
    <source>
        <dbReference type="Proteomes" id="UP000801492"/>
    </source>
</evidence>
<feature type="non-terminal residue" evidence="9">
    <location>
        <position position="234"/>
    </location>
</feature>
<feature type="domain" description="DDE Tnp4" evidence="8">
    <location>
        <begin position="147"/>
        <end position="234"/>
    </location>
</feature>
<dbReference type="PANTHER" id="PTHR22930:SF292">
    <property type="entry name" value="DDE TNP4 DOMAIN-CONTAINING PROTEIN"/>
    <property type="match status" value="1"/>
</dbReference>
<evidence type="ECO:0000256" key="6">
    <source>
        <dbReference type="ARBA" id="ARBA00022801"/>
    </source>
</evidence>
<sequence length="234" mass="27107">MEDEVPLILVNNDTTNLQQIRLLHQWLSNCKEDELLLSKTLVLTFNIPHVRMEDYYEEWLANYLDFDFFRLFRVTKHTFQKLLTALQCKEKIYSGGEKPVPMEKALLMTIWWLGKGEVLLSVADKFNVTVSTVFKSRSGYPGVIGAVDVCNIKFKAPIEQQDSYIDKNCNHSIKLQGIVTPNKIFTNVMIGYPGSAHDSRVFKNSKIYLDVQEHAYHLIGDKAYPLKRWILTPY</sequence>
<keyword evidence="5" id="KW-0479">Metal-binding</keyword>
<proteinExistence type="inferred from homology"/>
<dbReference type="Pfam" id="PF13359">
    <property type="entry name" value="DDE_Tnp_4"/>
    <property type="match status" value="1"/>
</dbReference>
<dbReference type="GO" id="GO:0005634">
    <property type="term" value="C:nucleus"/>
    <property type="evidence" value="ECO:0007669"/>
    <property type="project" value="UniProtKB-SubCell"/>
</dbReference>
<accession>A0A8K0G3P1</accession>
<evidence type="ECO:0000256" key="3">
    <source>
        <dbReference type="ARBA" id="ARBA00006958"/>
    </source>
</evidence>
<name>A0A8K0G3P1_IGNLU</name>
<dbReference type="GO" id="GO:0016787">
    <property type="term" value="F:hydrolase activity"/>
    <property type="evidence" value="ECO:0007669"/>
    <property type="project" value="UniProtKB-KW"/>
</dbReference>
<keyword evidence="7" id="KW-0539">Nucleus</keyword>
<keyword evidence="6" id="KW-0378">Hydrolase</keyword>
<comment type="similarity">
    <text evidence="3">Belongs to the HARBI1 family.</text>
</comment>
<evidence type="ECO:0000259" key="8">
    <source>
        <dbReference type="Pfam" id="PF13359"/>
    </source>
</evidence>
<evidence type="ECO:0000256" key="5">
    <source>
        <dbReference type="ARBA" id="ARBA00022723"/>
    </source>
</evidence>
<organism evidence="9 10">
    <name type="scientific">Ignelater luminosus</name>
    <name type="common">Cucubano</name>
    <name type="synonym">Pyrophorus luminosus</name>
    <dbReference type="NCBI Taxonomy" id="2038154"/>
    <lineage>
        <taxon>Eukaryota</taxon>
        <taxon>Metazoa</taxon>
        <taxon>Ecdysozoa</taxon>
        <taxon>Arthropoda</taxon>
        <taxon>Hexapoda</taxon>
        <taxon>Insecta</taxon>
        <taxon>Pterygota</taxon>
        <taxon>Neoptera</taxon>
        <taxon>Endopterygota</taxon>
        <taxon>Coleoptera</taxon>
        <taxon>Polyphaga</taxon>
        <taxon>Elateriformia</taxon>
        <taxon>Elateroidea</taxon>
        <taxon>Elateridae</taxon>
        <taxon>Agrypninae</taxon>
        <taxon>Pyrophorini</taxon>
        <taxon>Ignelater</taxon>
    </lineage>
</organism>
<dbReference type="EMBL" id="VTPC01084451">
    <property type="protein sequence ID" value="KAF2887247.1"/>
    <property type="molecule type" value="Genomic_DNA"/>
</dbReference>
<dbReference type="AlphaFoldDB" id="A0A8K0G3P1"/>
<evidence type="ECO:0000256" key="4">
    <source>
        <dbReference type="ARBA" id="ARBA00022722"/>
    </source>
</evidence>
<evidence type="ECO:0000256" key="7">
    <source>
        <dbReference type="ARBA" id="ARBA00023242"/>
    </source>
</evidence>
<comment type="caution">
    <text evidence="9">The sequence shown here is derived from an EMBL/GenBank/DDBJ whole genome shotgun (WGS) entry which is preliminary data.</text>
</comment>
<evidence type="ECO:0000313" key="9">
    <source>
        <dbReference type="EMBL" id="KAF2887247.1"/>
    </source>
</evidence>
<keyword evidence="4" id="KW-0540">Nuclease</keyword>
<dbReference type="OrthoDB" id="6755027at2759"/>
<reference evidence="9" key="1">
    <citation type="submission" date="2019-08" db="EMBL/GenBank/DDBJ databases">
        <title>The genome of the North American firefly Photinus pyralis.</title>
        <authorList>
            <consortium name="Photinus pyralis genome working group"/>
            <person name="Fallon T.R."/>
            <person name="Sander Lower S.E."/>
            <person name="Weng J.-K."/>
        </authorList>
    </citation>
    <scope>NUCLEOTIDE SEQUENCE</scope>
    <source>
        <strain evidence="9">TRF0915ILg1</strain>
        <tissue evidence="9">Whole body</tissue>
    </source>
</reference>
<dbReference type="PANTHER" id="PTHR22930">
    <property type="match status" value="1"/>
</dbReference>
<evidence type="ECO:0000256" key="1">
    <source>
        <dbReference type="ARBA" id="ARBA00001968"/>
    </source>
</evidence>
<dbReference type="InterPro" id="IPR045249">
    <property type="entry name" value="HARBI1-like"/>
</dbReference>
<comment type="subcellular location">
    <subcellularLocation>
        <location evidence="2">Nucleus</location>
    </subcellularLocation>
</comment>
<dbReference type="GO" id="GO:0004518">
    <property type="term" value="F:nuclease activity"/>
    <property type="evidence" value="ECO:0007669"/>
    <property type="project" value="UniProtKB-KW"/>
</dbReference>
<gene>
    <name evidence="9" type="ORF">ILUMI_18926</name>
</gene>
<evidence type="ECO:0000256" key="2">
    <source>
        <dbReference type="ARBA" id="ARBA00004123"/>
    </source>
</evidence>
<dbReference type="Proteomes" id="UP000801492">
    <property type="component" value="Unassembled WGS sequence"/>
</dbReference>